<dbReference type="EMBL" id="CAMGYJ010000006">
    <property type="protein sequence ID" value="CAI0431331.1"/>
    <property type="molecule type" value="Genomic_DNA"/>
</dbReference>
<keyword evidence="5" id="KW-1185">Reference proteome</keyword>
<dbReference type="Pfam" id="PF01633">
    <property type="entry name" value="Choline_kinase"/>
    <property type="match status" value="1"/>
</dbReference>
<evidence type="ECO:0000313" key="4">
    <source>
        <dbReference type="EMBL" id="CAI0431331.1"/>
    </source>
</evidence>
<comment type="pathway">
    <text evidence="1">Phospholipid metabolism; phosphatidylethanolamine biosynthesis; phosphatidylethanolamine from ethanolamine: step 1/3.</text>
</comment>
<evidence type="ECO:0000256" key="2">
    <source>
        <dbReference type="ARBA" id="ARBA00038211"/>
    </source>
</evidence>
<sequence length="256" mass="29073">MVAAAQTRFHLLHELSTPSLASPIPLLASLLKMFVKEENGEESVVTVRLYGPNTDYIINHMRVPKLAAKIAKELCRFHAVEIPGSKEPQLWNEISKFYESGTMTCNVCNLMMLRNKEHIRRYPLKNFMVKSLKSSPSPLGLLLTVDHTVTEVSTLGITSTSILVKKNKDHIFMHYLELDKPDEVSSKELEVLYIDSNAFMLASHIVWALWALIQATMPPINFDYLGYFFLCYNKYISKKETNCLLALAYLSGLNKA</sequence>
<dbReference type="GO" id="GO:0004305">
    <property type="term" value="F:ethanolamine kinase activity"/>
    <property type="evidence" value="ECO:0007669"/>
    <property type="project" value="UniProtKB-EC"/>
</dbReference>
<proteinExistence type="inferred from homology"/>
<evidence type="ECO:0000313" key="5">
    <source>
        <dbReference type="Proteomes" id="UP001154282"/>
    </source>
</evidence>
<dbReference type="PANTHER" id="PTHR22603:SF66">
    <property type="entry name" value="ETHANOLAMINE KINASE"/>
    <property type="match status" value="1"/>
</dbReference>
<dbReference type="PANTHER" id="PTHR22603">
    <property type="entry name" value="CHOLINE/ETHANOALAMINE KINASE"/>
    <property type="match status" value="1"/>
</dbReference>
<accession>A0AAV0LAM3</accession>
<dbReference type="GO" id="GO:0006646">
    <property type="term" value="P:phosphatidylethanolamine biosynthetic process"/>
    <property type="evidence" value="ECO:0007669"/>
    <property type="project" value="TreeGrafter"/>
</dbReference>
<evidence type="ECO:0000256" key="1">
    <source>
        <dbReference type="ARBA" id="ARBA00037883"/>
    </source>
</evidence>
<name>A0AAV0LAM3_9ROSI</name>
<comment type="similarity">
    <text evidence="2">Belongs to the choline/ethanolamine kinase family.</text>
</comment>
<comment type="caution">
    <text evidence="4">The sequence shown here is derived from an EMBL/GenBank/DDBJ whole genome shotgun (WGS) entry which is preliminary data.</text>
</comment>
<dbReference type="GO" id="GO:0005737">
    <property type="term" value="C:cytoplasm"/>
    <property type="evidence" value="ECO:0007669"/>
    <property type="project" value="TreeGrafter"/>
</dbReference>
<dbReference type="AlphaFoldDB" id="A0AAV0LAM3"/>
<protein>
    <recommendedName>
        <fullName evidence="3">ethanolamine kinase</fullName>
        <ecNumber evidence="3">2.7.1.82</ecNumber>
    </recommendedName>
</protein>
<dbReference type="SUPFAM" id="SSF56112">
    <property type="entry name" value="Protein kinase-like (PK-like)"/>
    <property type="match status" value="1"/>
</dbReference>
<dbReference type="InterPro" id="IPR011009">
    <property type="entry name" value="Kinase-like_dom_sf"/>
</dbReference>
<dbReference type="Gene3D" id="3.90.1200.10">
    <property type="match status" value="2"/>
</dbReference>
<reference evidence="4" key="1">
    <citation type="submission" date="2022-08" db="EMBL/GenBank/DDBJ databases">
        <authorList>
            <person name="Gutierrez-Valencia J."/>
        </authorList>
    </citation>
    <scope>NUCLEOTIDE SEQUENCE</scope>
</reference>
<gene>
    <name evidence="4" type="ORF">LITE_LOCUS22971</name>
</gene>
<evidence type="ECO:0000256" key="3">
    <source>
        <dbReference type="ARBA" id="ARBA00038874"/>
    </source>
</evidence>
<dbReference type="EC" id="2.7.1.82" evidence="3"/>
<dbReference type="Proteomes" id="UP001154282">
    <property type="component" value="Unassembled WGS sequence"/>
</dbReference>
<organism evidence="4 5">
    <name type="scientific">Linum tenue</name>
    <dbReference type="NCBI Taxonomy" id="586396"/>
    <lineage>
        <taxon>Eukaryota</taxon>
        <taxon>Viridiplantae</taxon>
        <taxon>Streptophyta</taxon>
        <taxon>Embryophyta</taxon>
        <taxon>Tracheophyta</taxon>
        <taxon>Spermatophyta</taxon>
        <taxon>Magnoliopsida</taxon>
        <taxon>eudicotyledons</taxon>
        <taxon>Gunneridae</taxon>
        <taxon>Pentapetalae</taxon>
        <taxon>rosids</taxon>
        <taxon>fabids</taxon>
        <taxon>Malpighiales</taxon>
        <taxon>Linaceae</taxon>
        <taxon>Linum</taxon>
    </lineage>
</organism>